<dbReference type="PANTHER" id="PTHR10724:SF7">
    <property type="entry name" value="SMALL RIBOSOMAL SUBUNIT PROTEIN BS1C"/>
    <property type="match status" value="1"/>
</dbReference>
<dbReference type="InterPro" id="IPR050437">
    <property type="entry name" value="Ribos_protein_bS1-like"/>
</dbReference>
<dbReference type="EMBL" id="JARPOI010000015">
    <property type="protein sequence ID" value="KAJ9154644.1"/>
    <property type="molecule type" value="Genomic_DNA"/>
</dbReference>
<dbReference type="Proteomes" id="UP001174677">
    <property type="component" value="Chromosome 15"/>
</dbReference>
<evidence type="ECO:0000256" key="2">
    <source>
        <dbReference type="ARBA" id="ARBA00022980"/>
    </source>
</evidence>
<comment type="similarity">
    <text evidence="1">Belongs to the bacterial ribosomal protein bS1 family.</text>
</comment>
<evidence type="ECO:0000256" key="1">
    <source>
        <dbReference type="ARBA" id="ARBA00006767"/>
    </source>
</evidence>
<keyword evidence="6" id="KW-1185">Reference proteome</keyword>
<evidence type="ECO:0000256" key="3">
    <source>
        <dbReference type="ARBA" id="ARBA00023274"/>
    </source>
</evidence>
<organism evidence="5 6">
    <name type="scientific">Hevea brasiliensis</name>
    <name type="common">Para rubber tree</name>
    <name type="synonym">Siphonia brasiliensis</name>
    <dbReference type="NCBI Taxonomy" id="3981"/>
    <lineage>
        <taxon>Eukaryota</taxon>
        <taxon>Viridiplantae</taxon>
        <taxon>Streptophyta</taxon>
        <taxon>Embryophyta</taxon>
        <taxon>Tracheophyta</taxon>
        <taxon>Spermatophyta</taxon>
        <taxon>Magnoliopsida</taxon>
        <taxon>eudicotyledons</taxon>
        <taxon>Gunneridae</taxon>
        <taxon>Pentapetalae</taxon>
        <taxon>rosids</taxon>
        <taxon>fabids</taxon>
        <taxon>Malpighiales</taxon>
        <taxon>Euphorbiaceae</taxon>
        <taxon>Crotonoideae</taxon>
        <taxon>Micrandreae</taxon>
        <taxon>Hevea</taxon>
    </lineage>
</organism>
<dbReference type="InterPro" id="IPR003029">
    <property type="entry name" value="S1_domain"/>
</dbReference>
<dbReference type="InterPro" id="IPR012340">
    <property type="entry name" value="NA-bd_OB-fold"/>
</dbReference>
<protein>
    <recommendedName>
        <fullName evidence="4">S1 motif domain-containing protein</fullName>
    </recommendedName>
</protein>
<dbReference type="SMART" id="SM00316">
    <property type="entry name" value="S1"/>
    <property type="match status" value="3"/>
</dbReference>
<dbReference type="InterPro" id="IPR035104">
    <property type="entry name" value="Ribosomal_protein_S1-like"/>
</dbReference>
<dbReference type="SUPFAM" id="SSF50249">
    <property type="entry name" value="Nucleic acid-binding proteins"/>
    <property type="match status" value="3"/>
</dbReference>
<dbReference type="CDD" id="cd04465">
    <property type="entry name" value="S1_RPS1_repeat_ec2_hs2"/>
    <property type="match status" value="1"/>
</dbReference>
<reference evidence="5 6" key="1">
    <citation type="journal article" date="2023" name="Plant Biotechnol. J.">
        <title>Chromosome-level wild Hevea brasiliensis genome provides new tools for genomic-assisted breeding and valuable loci to elevate rubber yield.</title>
        <authorList>
            <person name="Cheng H."/>
            <person name="Song X."/>
            <person name="Hu Y."/>
            <person name="Wu T."/>
            <person name="Yang Q."/>
            <person name="An Z."/>
            <person name="Feng S."/>
            <person name="Deng Z."/>
            <person name="Wu W."/>
            <person name="Zeng X."/>
            <person name="Tu M."/>
            <person name="Wang X."/>
            <person name="Huang H."/>
        </authorList>
    </citation>
    <scope>NUCLEOTIDE SEQUENCE [LARGE SCALE GENOMIC DNA]</scope>
    <source>
        <strain evidence="5">MT/VB/25A 57/8</strain>
    </source>
</reference>
<keyword evidence="2" id="KW-0689">Ribosomal protein</keyword>
<dbReference type="PROSITE" id="PS50126">
    <property type="entry name" value="S1"/>
    <property type="match status" value="3"/>
</dbReference>
<dbReference type="PANTHER" id="PTHR10724">
    <property type="entry name" value="30S RIBOSOMAL PROTEIN S1"/>
    <property type="match status" value="1"/>
</dbReference>
<dbReference type="CDD" id="cd05687">
    <property type="entry name" value="S1_RPS1_repeat_ec1_hs1"/>
    <property type="match status" value="1"/>
</dbReference>
<name>A0ABQ9L500_HEVBR</name>
<dbReference type="CDD" id="cd05692">
    <property type="entry name" value="S1_RPS1_repeat_hs4"/>
    <property type="match status" value="1"/>
</dbReference>
<comment type="caution">
    <text evidence="5">The sequence shown here is derived from an EMBL/GenBank/DDBJ whole genome shotgun (WGS) entry which is preliminary data.</text>
</comment>
<dbReference type="Gene3D" id="2.40.50.140">
    <property type="entry name" value="Nucleic acid-binding proteins"/>
    <property type="match status" value="3"/>
</dbReference>
<evidence type="ECO:0000259" key="4">
    <source>
        <dbReference type="PROSITE" id="PS50126"/>
    </source>
</evidence>
<sequence>MASLAQQFTGLRCPPLSTSRLSNRASLLSSPKFRKSSSVVSAVAISNAQTKERENLKQLFEEAYERCRTAPMEGVAFTLEDFHSALDKYDFDSEIGTTVKGTVFMTDANGALVDITAKSSAYLPIQEACIHKIKHVEEAGIVPGLTEEFVIIGENEADDSLVLSLRAIQYDLAWERCRQLQAEDAIVKGKVVGANKGGVVALVEGLRGFVPFSQISSKSTAEELLDKELPLKFVDVDEEQSRLVLSNRKAMADSQAQLGIGSVVTGTVQSLKPYGAFIDIGGINGLLHVSQISHDRVSDIATVLQPGDTLKVMILSHDRERGRAEEMAQTFRQRIAQAEAMARADMLRFQPESGLTLSSDGILGPLTSDMPAEGLDLSYVPTAED</sequence>
<feature type="domain" description="S1 motif" evidence="4">
    <location>
        <begin position="184"/>
        <end position="248"/>
    </location>
</feature>
<keyword evidence="3" id="KW-0687">Ribonucleoprotein</keyword>
<dbReference type="Pfam" id="PF00575">
    <property type="entry name" value="S1"/>
    <property type="match status" value="2"/>
</dbReference>
<feature type="domain" description="S1 motif" evidence="4">
    <location>
        <begin position="261"/>
        <end position="332"/>
    </location>
</feature>
<proteinExistence type="inferred from homology"/>
<gene>
    <name evidence="5" type="ORF">P3X46_027962</name>
</gene>
<evidence type="ECO:0000313" key="5">
    <source>
        <dbReference type="EMBL" id="KAJ9154644.1"/>
    </source>
</evidence>
<accession>A0ABQ9L500</accession>
<feature type="domain" description="S1 motif" evidence="4">
    <location>
        <begin position="96"/>
        <end position="166"/>
    </location>
</feature>
<dbReference type="PRINTS" id="PR00681">
    <property type="entry name" value="RIBOSOMALS1"/>
</dbReference>
<evidence type="ECO:0000313" key="6">
    <source>
        <dbReference type="Proteomes" id="UP001174677"/>
    </source>
</evidence>